<reference evidence="9" key="1">
    <citation type="journal article" date="2020" name="mSystems">
        <title>Genome- and Community-Level Interaction Insights into Carbon Utilization and Element Cycling Functions of Hydrothermarchaeota in Hydrothermal Sediment.</title>
        <authorList>
            <person name="Zhou Z."/>
            <person name="Liu Y."/>
            <person name="Xu W."/>
            <person name="Pan J."/>
            <person name="Luo Z.H."/>
            <person name="Li M."/>
        </authorList>
    </citation>
    <scope>NUCLEOTIDE SEQUENCE [LARGE SCALE GENOMIC DNA]</scope>
    <source>
        <strain evidence="9">SpSt-222</strain>
    </source>
</reference>
<name>A0A7C1K2W4_THERO</name>
<keyword evidence="5" id="KW-0029">Amino-acid transport</keyword>
<accession>A0A7C1K2W4</accession>
<sequence>MTSILDALVTGLVYGGIYALLALGLTLQYGVARILNLAYGDFLIAAAVFATLLYQRFQLSPLVSLLLLLPASFLIHLLVYHLVFVQLERRRGSWRAMEASSILLAFGLSFVVSGAMLAIFGGKLFSYSYLLVPVQLLGSVVPANRLLALVLALAFGGFAYLLLVRTRIGTAIRAIAVDPDGAPLAGIDVRRWAGLTFAFGGIICAASGVLISMFQTFNVPMGVTFTLKALVVVIMGGVGNAVGALVAGLILGVTESFVARFISPGLTLAAVYGLFVLAVLTMRTGIFGRALR</sequence>
<keyword evidence="2" id="KW-0813">Transport</keyword>
<evidence type="ECO:0000313" key="9">
    <source>
        <dbReference type="EMBL" id="HEF65659.1"/>
    </source>
</evidence>
<dbReference type="GO" id="GO:0005886">
    <property type="term" value="C:plasma membrane"/>
    <property type="evidence" value="ECO:0007669"/>
    <property type="project" value="UniProtKB-SubCell"/>
</dbReference>
<evidence type="ECO:0000256" key="8">
    <source>
        <dbReference type="ARBA" id="ARBA00037998"/>
    </source>
</evidence>
<evidence type="ECO:0000256" key="3">
    <source>
        <dbReference type="ARBA" id="ARBA00022475"/>
    </source>
</evidence>
<evidence type="ECO:0000256" key="6">
    <source>
        <dbReference type="ARBA" id="ARBA00022989"/>
    </source>
</evidence>
<comment type="similarity">
    <text evidence="8">Belongs to the binding-protein-dependent transport system permease family. LivHM subfamily.</text>
</comment>
<dbReference type="AlphaFoldDB" id="A0A7C1K2W4"/>
<organism evidence="9">
    <name type="scientific">Thermomicrobium roseum</name>
    <dbReference type="NCBI Taxonomy" id="500"/>
    <lineage>
        <taxon>Bacteria</taxon>
        <taxon>Pseudomonadati</taxon>
        <taxon>Thermomicrobiota</taxon>
        <taxon>Thermomicrobia</taxon>
        <taxon>Thermomicrobiales</taxon>
        <taxon>Thermomicrobiaceae</taxon>
        <taxon>Thermomicrobium</taxon>
    </lineage>
</organism>
<keyword evidence="4" id="KW-0812">Transmembrane</keyword>
<evidence type="ECO:0000256" key="7">
    <source>
        <dbReference type="ARBA" id="ARBA00023136"/>
    </source>
</evidence>
<dbReference type="Pfam" id="PF02653">
    <property type="entry name" value="BPD_transp_2"/>
    <property type="match status" value="1"/>
</dbReference>
<evidence type="ECO:0000256" key="4">
    <source>
        <dbReference type="ARBA" id="ARBA00022692"/>
    </source>
</evidence>
<proteinExistence type="inferred from homology"/>
<dbReference type="PANTHER" id="PTHR11795">
    <property type="entry name" value="BRANCHED-CHAIN AMINO ACID TRANSPORT SYSTEM PERMEASE PROTEIN LIVH"/>
    <property type="match status" value="1"/>
</dbReference>
<dbReference type="InterPro" id="IPR052157">
    <property type="entry name" value="BCAA_transport_permease"/>
</dbReference>
<keyword evidence="7" id="KW-0472">Membrane</keyword>
<evidence type="ECO:0000256" key="2">
    <source>
        <dbReference type="ARBA" id="ARBA00022448"/>
    </source>
</evidence>
<dbReference type="GO" id="GO:0022857">
    <property type="term" value="F:transmembrane transporter activity"/>
    <property type="evidence" value="ECO:0007669"/>
    <property type="project" value="InterPro"/>
</dbReference>
<gene>
    <name evidence="9" type="ORF">ENP47_08695</name>
</gene>
<protein>
    <submittedName>
        <fullName evidence="9">Branched-chain amino acid ABC transporter permease</fullName>
    </submittedName>
</protein>
<dbReference type="PANTHER" id="PTHR11795:SF445">
    <property type="entry name" value="AMINO ACID ABC TRANSPORTER PERMEASE PROTEIN"/>
    <property type="match status" value="1"/>
</dbReference>
<dbReference type="CDD" id="cd06582">
    <property type="entry name" value="TM_PBP1_LivH_like"/>
    <property type="match status" value="1"/>
</dbReference>
<dbReference type="GO" id="GO:0006865">
    <property type="term" value="P:amino acid transport"/>
    <property type="evidence" value="ECO:0007669"/>
    <property type="project" value="UniProtKB-KW"/>
</dbReference>
<evidence type="ECO:0000256" key="1">
    <source>
        <dbReference type="ARBA" id="ARBA00004651"/>
    </source>
</evidence>
<keyword evidence="3" id="KW-1003">Cell membrane</keyword>
<evidence type="ECO:0000256" key="5">
    <source>
        <dbReference type="ARBA" id="ARBA00022970"/>
    </source>
</evidence>
<comment type="caution">
    <text evidence="9">The sequence shown here is derived from an EMBL/GenBank/DDBJ whole genome shotgun (WGS) entry which is preliminary data.</text>
</comment>
<keyword evidence="6" id="KW-1133">Transmembrane helix</keyword>
<dbReference type="InterPro" id="IPR001851">
    <property type="entry name" value="ABC_transp_permease"/>
</dbReference>
<dbReference type="EMBL" id="DSJL01000011">
    <property type="protein sequence ID" value="HEF65659.1"/>
    <property type="molecule type" value="Genomic_DNA"/>
</dbReference>
<comment type="subcellular location">
    <subcellularLocation>
        <location evidence="1">Cell membrane</location>
        <topology evidence="1">Multi-pass membrane protein</topology>
    </subcellularLocation>
</comment>